<name>G8U057_SULAD</name>
<dbReference type="PANTHER" id="PTHR33164:SF89">
    <property type="entry name" value="MARR FAMILY REGULATORY PROTEIN"/>
    <property type="match status" value="1"/>
</dbReference>
<keyword evidence="3" id="KW-1185">Reference proteome</keyword>
<accession>G8U057</accession>
<dbReference type="InterPro" id="IPR000835">
    <property type="entry name" value="HTH_MarR-typ"/>
</dbReference>
<dbReference type="STRING" id="679936.Sulac_1813"/>
<proteinExistence type="predicted"/>
<evidence type="ECO:0000259" key="1">
    <source>
        <dbReference type="PROSITE" id="PS50995"/>
    </source>
</evidence>
<dbReference type="PRINTS" id="PR00598">
    <property type="entry name" value="HTHMARR"/>
</dbReference>
<gene>
    <name evidence="2" type="ordered locus">Sulac_1813</name>
</gene>
<protein>
    <submittedName>
        <fullName evidence="2">Regulatory protein MarR</fullName>
    </submittedName>
</protein>
<feature type="domain" description="HTH marR-type" evidence="1">
    <location>
        <begin position="1"/>
        <end position="124"/>
    </location>
</feature>
<reference evidence="3" key="1">
    <citation type="submission" date="2011-12" db="EMBL/GenBank/DDBJ databases">
        <title>The complete genome of chromosome of Sulfobacillus acidophilus DSM 10332.</title>
        <authorList>
            <person name="Lucas S."/>
            <person name="Han J."/>
            <person name="Lapidus A."/>
            <person name="Bruce D."/>
            <person name="Goodwin L."/>
            <person name="Pitluck S."/>
            <person name="Peters L."/>
            <person name="Kyrpides N."/>
            <person name="Mavromatis K."/>
            <person name="Ivanova N."/>
            <person name="Mikhailova N."/>
            <person name="Chertkov O."/>
            <person name="Saunders E."/>
            <person name="Detter J.C."/>
            <person name="Tapia R."/>
            <person name="Han C."/>
            <person name="Land M."/>
            <person name="Hauser L."/>
            <person name="Markowitz V."/>
            <person name="Cheng J.-F."/>
            <person name="Hugenholtz P."/>
            <person name="Woyke T."/>
            <person name="Wu D."/>
            <person name="Pukall R."/>
            <person name="Gehrich-Schroeter G."/>
            <person name="Schneider S."/>
            <person name="Klenk H.-P."/>
            <person name="Eisen J.A."/>
        </authorList>
    </citation>
    <scope>NUCLEOTIDE SEQUENCE [LARGE SCALE GENOMIC DNA]</scope>
    <source>
        <strain evidence="3">ATCC 700253 / DSM 10332 / NAL</strain>
    </source>
</reference>
<reference evidence="2 3" key="2">
    <citation type="journal article" date="2012" name="Stand. Genomic Sci.">
        <title>Complete genome sequence of the moderately thermophilic mineral-sulfide-oxidizing firmicute Sulfobacillus acidophilus type strain (NAL(T)).</title>
        <authorList>
            <person name="Anderson I."/>
            <person name="Chertkov O."/>
            <person name="Chen A."/>
            <person name="Saunders E."/>
            <person name="Lapidus A."/>
            <person name="Nolan M."/>
            <person name="Lucas S."/>
            <person name="Hammon N."/>
            <person name="Deshpande S."/>
            <person name="Cheng J.F."/>
            <person name="Han C."/>
            <person name="Tapia R."/>
            <person name="Goodwin L.A."/>
            <person name="Pitluck S."/>
            <person name="Liolios K."/>
            <person name="Pagani I."/>
            <person name="Ivanova N."/>
            <person name="Mikhailova N."/>
            <person name="Pati A."/>
            <person name="Palaniappan K."/>
            <person name="Land M."/>
            <person name="Pan C."/>
            <person name="Rohde M."/>
            <person name="Pukall R."/>
            <person name="Goker M."/>
            <person name="Detter J.C."/>
            <person name="Woyke T."/>
            <person name="Bristow J."/>
            <person name="Eisen J.A."/>
            <person name="Markowitz V."/>
            <person name="Hugenholtz P."/>
            <person name="Kyrpides N.C."/>
            <person name="Klenk H.P."/>
            <person name="Mavromatis K."/>
        </authorList>
    </citation>
    <scope>NUCLEOTIDE SEQUENCE [LARGE SCALE GENOMIC DNA]</scope>
    <source>
        <strain evidence="3">ATCC 700253 / DSM 10332 / NAL</strain>
    </source>
</reference>
<dbReference type="InterPro" id="IPR036390">
    <property type="entry name" value="WH_DNA-bd_sf"/>
</dbReference>
<dbReference type="PATRIC" id="fig|679936.5.peg.1878"/>
<dbReference type="AlphaFoldDB" id="G8U057"/>
<dbReference type="Proteomes" id="UP000005439">
    <property type="component" value="Chromosome"/>
</dbReference>
<dbReference type="PROSITE" id="PS50995">
    <property type="entry name" value="HTH_MARR_2"/>
    <property type="match status" value="1"/>
</dbReference>
<evidence type="ECO:0000313" key="3">
    <source>
        <dbReference type="Proteomes" id="UP000005439"/>
    </source>
</evidence>
<dbReference type="Pfam" id="PF12802">
    <property type="entry name" value="MarR_2"/>
    <property type="match status" value="1"/>
</dbReference>
<dbReference type="SMART" id="SM00347">
    <property type="entry name" value="HTH_MARR"/>
    <property type="match status" value="1"/>
</dbReference>
<dbReference type="Gene3D" id="1.10.10.10">
    <property type="entry name" value="Winged helix-like DNA-binding domain superfamily/Winged helix DNA-binding domain"/>
    <property type="match status" value="1"/>
</dbReference>
<dbReference type="SUPFAM" id="SSF46785">
    <property type="entry name" value="Winged helix' DNA-binding domain"/>
    <property type="match status" value="1"/>
</dbReference>
<evidence type="ECO:0000313" key="2">
    <source>
        <dbReference type="EMBL" id="AEW05306.1"/>
    </source>
</evidence>
<dbReference type="InterPro" id="IPR036388">
    <property type="entry name" value="WH-like_DNA-bd_sf"/>
</dbReference>
<dbReference type="HOGENOM" id="CLU_083287_8_4_9"/>
<organism evidence="2 3">
    <name type="scientific">Sulfobacillus acidophilus (strain ATCC 700253 / DSM 10332 / NAL)</name>
    <dbReference type="NCBI Taxonomy" id="679936"/>
    <lineage>
        <taxon>Bacteria</taxon>
        <taxon>Bacillati</taxon>
        <taxon>Bacillota</taxon>
        <taxon>Clostridia</taxon>
        <taxon>Eubacteriales</taxon>
        <taxon>Clostridiales Family XVII. Incertae Sedis</taxon>
        <taxon>Sulfobacillus</taxon>
    </lineage>
</organism>
<sequence>MQVISLSEPALFELWQSHQLSLTQFRCLRILQRDDYLAGDLAKRLGIQSTSLTRLLERLEARQLVERVLDHHDRRRIWVRLTDEGRRVVSDLDQWLESPIFQAIQELSEDERERLATALNLLADRIRTVTERAAFASERP</sequence>
<dbReference type="EMBL" id="CP003179">
    <property type="protein sequence ID" value="AEW05306.1"/>
    <property type="molecule type" value="Genomic_DNA"/>
</dbReference>
<dbReference type="InterPro" id="IPR039422">
    <property type="entry name" value="MarR/SlyA-like"/>
</dbReference>
<dbReference type="KEGG" id="sap:Sulac_1813"/>
<dbReference type="GO" id="GO:0006950">
    <property type="term" value="P:response to stress"/>
    <property type="evidence" value="ECO:0007669"/>
    <property type="project" value="TreeGrafter"/>
</dbReference>
<dbReference type="GO" id="GO:0003700">
    <property type="term" value="F:DNA-binding transcription factor activity"/>
    <property type="evidence" value="ECO:0007669"/>
    <property type="project" value="InterPro"/>
</dbReference>
<dbReference type="PANTHER" id="PTHR33164">
    <property type="entry name" value="TRANSCRIPTIONAL REGULATOR, MARR FAMILY"/>
    <property type="match status" value="1"/>
</dbReference>